<evidence type="ECO:0000313" key="3">
    <source>
        <dbReference type="WBParaSite" id="HPLM_0000214601-mRNA-1"/>
    </source>
</evidence>
<organism evidence="3">
    <name type="scientific">Haemonchus placei</name>
    <name type="common">Barber's pole worm</name>
    <dbReference type="NCBI Taxonomy" id="6290"/>
    <lineage>
        <taxon>Eukaryota</taxon>
        <taxon>Metazoa</taxon>
        <taxon>Ecdysozoa</taxon>
        <taxon>Nematoda</taxon>
        <taxon>Chromadorea</taxon>
        <taxon>Rhabditida</taxon>
        <taxon>Rhabditina</taxon>
        <taxon>Rhabditomorpha</taxon>
        <taxon>Strongyloidea</taxon>
        <taxon>Trichostrongylidae</taxon>
        <taxon>Haemonchus</taxon>
    </lineage>
</organism>
<proteinExistence type="predicted"/>
<evidence type="ECO:0000313" key="2">
    <source>
        <dbReference type="Proteomes" id="UP000268014"/>
    </source>
</evidence>
<keyword evidence="2" id="KW-1185">Reference proteome</keyword>
<dbReference type="WBParaSite" id="HPLM_0000214601-mRNA-1">
    <property type="protein sequence ID" value="HPLM_0000214601-mRNA-1"/>
    <property type="gene ID" value="HPLM_0000214601"/>
</dbReference>
<accession>A0A0N4VXX6</accession>
<dbReference type="AlphaFoldDB" id="A0A0N4VXX6"/>
<reference evidence="3" key="1">
    <citation type="submission" date="2017-02" db="UniProtKB">
        <authorList>
            <consortium name="WormBaseParasite"/>
        </authorList>
    </citation>
    <scope>IDENTIFICATION</scope>
</reference>
<gene>
    <name evidence="1" type="ORF">HPLM_LOCUS2144</name>
</gene>
<protein>
    <submittedName>
        <fullName evidence="1 3">Uncharacterized protein</fullName>
    </submittedName>
</protein>
<reference evidence="1 2" key="2">
    <citation type="submission" date="2018-11" db="EMBL/GenBank/DDBJ databases">
        <authorList>
            <consortium name="Pathogen Informatics"/>
        </authorList>
    </citation>
    <scope>NUCLEOTIDE SEQUENCE [LARGE SCALE GENOMIC DNA]</scope>
    <source>
        <strain evidence="1 2">MHpl1</strain>
    </source>
</reference>
<dbReference type="EMBL" id="UZAF01003851">
    <property type="protein sequence ID" value="VDO13178.1"/>
    <property type="molecule type" value="Genomic_DNA"/>
</dbReference>
<evidence type="ECO:0000313" key="1">
    <source>
        <dbReference type="EMBL" id="VDO13178.1"/>
    </source>
</evidence>
<dbReference type="Proteomes" id="UP000268014">
    <property type="component" value="Unassembled WGS sequence"/>
</dbReference>
<name>A0A0N4VXX6_HAEPC</name>
<sequence length="37" mass="4364">MWRSSLCRSNSVASANEIFCCEAKVDPEKFVYHYYTK</sequence>